<accession>A0A9P6IAU5</accession>
<gene>
    <name evidence="2" type="ORF">CkaCkLH20_03056</name>
</gene>
<feature type="compositionally biased region" description="Polar residues" evidence="1">
    <location>
        <begin position="866"/>
        <end position="879"/>
    </location>
</feature>
<feature type="compositionally biased region" description="Polar residues" evidence="1">
    <location>
        <begin position="244"/>
        <end position="254"/>
    </location>
</feature>
<reference evidence="2" key="2">
    <citation type="submission" date="2020-11" db="EMBL/GenBank/DDBJ databases">
        <title>Whole genome sequencing of Colletotrichum sp.</title>
        <authorList>
            <person name="Li H."/>
        </authorList>
    </citation>
    <scope>NUCLEOTIDE SEQUENCE</scope>
    <source>
        <strain evidence="2">CkLH20</strain>
    </source>
</reference>
<feature type="region of interest" description="Disordered" evidence="1">
    <location>
        <begin position="830"/>
        <end position="927"/>
    </location>
</feature>
<feature type="region of interest" description="Disordered" evidence="1">
    <location>
        <begin position="53"/>
        <end position="87"/>
    </location>
</feature>
<proteinExistence type="predicted"/>
<evidence type="ECO:0000256" key="1">
    <source>
        <dbReference type="SAM" id="MobiDB-lite"/>
    </source>
</evidence>
<feature type="region of interest" description="Disordered" evidence="1">
    <location>
        <begin position="553"/>
        <end position="623"/>
    </location>
</feature>
<dbReference type="EMBL" id="JAATWM020000007">
    <property type="protein sequence ID" value="KAF9879513.1"/>
    <property type="molecule type" value="Genomic_DNA"/>
</dbReference>
<keyword evidence="3" id="KW-1185">Reference proteome</keyword>
<feature type="region of interest" description="Disordered" evidence="1">
    <location>
        <begin position="1011"/>
        <end position="1053"/>
    </location>
</feature>
<protein>
    <submittedName>
        <fullName evidence="2">Uncharacterized protein</fullName>
    </submittedName>
</protein>
<feature type="region of interest" description="Disordered" evidence="1">
    <location>
        <begin position="1"/>
        <end position="23"/>
    </location>
</feature>
<organism evidence="2 3">
    <name type="scientific">Colletotrichum karsti</name>
    <dbReference type="NCBI Taxonomy" id="1095194"/>
    <lineage>
        <taxon>Eukaryota</taxon>
        <taxon>Fungi</taxon>
        <taxon>Dikarya</taxon>
        <taxon>Ascomycota</taxon>
        <taxon>Pezizomycotina</taxon>
        <taxon>Sordariomycetes</taxon>
        <taxon>Hypocreomycetidae</taxon>
        <taxon>Glomerellales</taxon>
        <taxon>Glomerellaceae</taxon>
        <taxon>Colletotrichum</taxon>
        <taxon>Colletotrichum boninense species complex</taxon>
    </lineage>
</organism>
<feature type="region of interest" description="Disordered" evidence="1">
    <location>
        <begin position="719"/>
        <end position="783"/>
    </location>
</feature>
<dbReference type="Proteomes" id="UP000781932">
    <property type="component" value="Unassembled WGS sequence"/>
</dbReference>
<feature type="region of interest" description="Disordered" evidence="1">
    <location>
        <begin position="339"/>
        <end position="436"/>
    </location>
</feature>
<dbReference type="AlphaFoldDB" id="A0A9P6IAU5"/>
<sequence length="1081" mass="119589">MRRYNSNKSVSGVSRSKSTKSTCSFRSAIERLEHIDPAIADRDAHLAATLSFSRSSQPLAPGTVASASVSRHPLHRSQTEYSGDTENYYGAETADGKYDENGLRRQKSVRFAKPTQKPDAGVVRRRSVLGRVENQQNSPNQSKAGTAPYVSSYTASYIESLPPVEAYIPTEERSSVSSSRGKLRKSRSMFAPTAQTPDAEYYFSNSPEQENPRPALRRKSLQNIKDAKSPKKHRSLRAPKSMSFLKTGTMNTQPGVRANHHAKGKDVRGKFSKTSANDEGQLHLKSRSSGIFSSNMEGMRHSMRNASTNTLVVPKQSGSLRKKARKVSNGLRTKLKSFFRRSKDDEMEEDEVPTTSNEHGGRGAEAGGDAEDDDAYMEIGDPVADECSISQVPSRVPSLHNASSAQQLRSRQGSIESIDSGRKVSDDKSRVTSWTNSDTYTLNSQVTWNGEKDRQRLSVIKEIGPHVSSSSFRRPALNGTNPFEFEAMSPEKKLERSGAAPAVDSQRVFSALMGRLNEVKEKENLRRQALRQASVDDFGTIRCVQPEDDVFQDSRPEKIPETGIPDTEDENASTTGSVIHRPQRSESGSTLYKAYPAPTAGDEKENEPTVASESTKDVPTAPKALSTRRSAFFGSPTCHLFRTTSPYRRALQKSMQETSEVSTQIRSPTLSTLNLDLVSTRRHPSLSVEDPRVAYSESIYSDQYLSPKGNPPALAKIVTGSLRSRRPSNSSSGKHSRLTYSKSFDSNLPVERDTDTNTISSKRHERSGSYNAPRAPLVYTPTMPTDHTRTASYASSVEWKTYLSANISKADLHAPAAAKGLSEVRYAKPSMPRTGHVREGAQIDDDSPISYKPTGLERPIRYHTPLRTTSHNRQFSSASRAEGGAQAKLSTSSRDENTVPYSDGRVSSRVRGMYGPPPIPPRSSLRTVPSMPLLQTRMSQSNIPIKSPKRKMRSVDNMAEVKPVENQQKPKTRSPMKLVRRAGLRNGIKPSLSSPGLAMTVERQFGPMLLSDQIGRGSPEEKWQNRSDRRLLDPSDSADYSDTTSSEDWRAQKLGSQQMVDNFLSGKRRLHGRSEESRVFL</sequence>
<evidence type="ECO:0000313" key="2">
    <source>
        <dbReference type="EMBL" id="KAF9879513.1"/>
    </source>
</evidence>
<feature type="compositionally biased region" description="Low complexity" evidence="1">
    <location>
        <begin position="1034"/>
        <end position="1046"/>
    </location>
</feature>
<dbReference type="GeneID" id="62158849"/>
<comment type="caution">
    <text evidence="2">The sequence shown here is derived from an EMBL/GenBank/DDBJ whole genome shotgun (WGS) entry which is preliminary data.</text>
</comment>
<feature type="compositionally biased region" description="Basic and acidic residues" evidence="1">
    <location>
        <begin position="419"/>
        <end position="430"/>
    </location>
</feature>
<evidence type="ECO:0000313" key="3">
    <source>
        <dbReference type="Proteomes" id="UP000781932"/>
    </source>
</evidence>
<dbReference type="RefSeq" id="XP_038748974.1">
    <property type="nucleotide sequence ID" value="XM_038885775.1"/>
</dbReference>
<dbReference type="OrthoDB" id="206201at2759"/>
<name>A0A9P6IAU5_9PEZI</name>
<reference evidence="2" key="1">
    <citation type="submission" date="2020-03" db="EMBL/GenBank/DDBJ databases">
        <authorList>
            <person name="He L."/>
        </authorList>
    </citation>
    <scope>NUCLEOTIDE SEQUENCE</scope>
    <source>
        <strain evidence="2">CkLH20</strain>
    </source>
</reference>
<feature type="compositionally biased region" description="Polar residues" evidence="1">
    <location>
        <begin position="400"/>
        <end position="417"/>
    </location>
</feature>
<feature type="compositionally biased region" description="Basic and acidic residues" evidence="1">
    <location>
        <begin position="1018"/>
        <end position="1033"/>
    </location>
</feature>
<feature type="region of interest" description="Disordered" evidence="1">
    <location>
        <begin position="170"/>
        <end position="282"/>
    </location>
</feature>